<keyword evidence="3 6" id="KW-0418">Kinase</keyword>
<dbReference type="InterPro" id="IPR027417">
    <property type="entry name" value="P-loop_NTPase"/>
</dbReference>
<dbReference type="CDD" id="cd02022">
    <property type="entry name" value="DPCK"/>
    <property type="match status" value="1"/>
</dbReference>
<dbReference type="Pfam" id="PF01121">
    <property type="entry name" value="CoaE"/>
    <property type="match status" value="1"/>
</dbReference>
<accession>A0A2W5V5K2</accession>
<feature type="binding site" evidence="3">
    <location>
        <begin position="11"/>
        <end position="16"/>
    </location>
    <ligand>
        <name>ATP</name>
        <dbReference type="ChEBI" id="CHEBI:30616"/>
    </ligand>
</feature>
<keyword evidence="1 3" id="KW-0547">Nucleotide-binding</keyword>
<comment type="caution">
    <text evidence="6">The sequence shown here is derived from an EMBL/GenBank/DDBJ whole genome shotgun (WGS) entry which is preliminary data.</text>
</comment>
<dbReference type="UniPathway" id="UPA00241">
    <property type="reaction ID" value="UER00356"/>
</dbReference>
<evidence type="ECO:0000256" key="3">
    <source>
        <dbReference type="HAMAP-Rule" id="MF_00376"/>
    </source>
</evidence>
<evidence type="ECO:0000256" key="1">
    <source>
        <dbReference type="ARBA" id="ARBA00022741"/>
    </source>
</evidence>
<evidence type="ECO:0000313" key="7">
    <source>
        <dbReference type="Proteomes" id="UP000249432"/>
    </source>
</evidence>
<dbReference type="EMBL" id="QFRA01000007">
    <property type="protein sequence ID" value="PZR05321.1"/>
    <property type="molecule type" value="Genomic_DNA"/>
</dbReference>
<dbReference type="InterPro" id="IPR001977">
    <property type="entry name" value="Depp_CoAkinase"/>
</dbReference>
<comment type="catalytic activity">
    <reaction evidence="3">
        <text>3'-dephospho-CoA + ATP = ADP + CoA + H(+)</text>
        <dbReference type="Rhea" id="RHEA:18245"/>
        <dbReference type="ChEBI" id="CHEBI:15378"/>
        <dbReference type="ChEBI" id="CHEBI:30616"/>
        <dbReference type="ChEBI" id="CHEBI:57287"/>
        <dbReference type="ChEBI" id="CHEBI:57328"/>
        <dbReference type="ChEBI" id="CHEBI:456216"/>
        <dbReference type="EC" id="2.7.1.24"/>
    </reaction>
</comment>
<dbReference type="PROSITE" id="PS51219">
    <property type="entry name" value="DPCK"/>
    <property type="match status" value="1"/>
</dbReference>
<feature type="compositionally biased region" description="Basic and acidic residues" evidence="5">
    <location>
        <begin position="292"/>
        <end position="305"/>
    </location>
</feature>
<evidence type="ECO:0000313" key="6">
    <source>
        <dbReference type="EMBL" id="PZR05321.1"/>
    </source>
</evidence>
<keyword evidence="3" id="KW-0963">Cytoplasm</keyword>
<evidence type="ECO:0000256" key="4">
    <source>
        <dbReference type="NCBIfam" id="TIGR00152"/>
    </source>
</evidence>
<comment type="function">
    <text evidence="3">Catalyzes the phosphorylation of the 3'-hydroxyl group of dephosphocoenzyme A to form coenzyme A.</text>
</comment>
<dbReference type="SUPFAM" id="SSF52540">
    <property type="entry name" value="P-loop containing nucleoside triphosphate hydrolases"/>
    <property type="match status" value="1"/>
</dbReference>
<dbReference type="NCBIfam" id="TIGR00152">
    <property type="entry name" value="dephospho-CoA kinase"/>
    <property type="match status" value="1"/>
</dbReference>
<protein>
    <recommendedName>
        <fullName evidence="3 4">Dephospho-CoA kinase</fullName>
        <ecNumber evidence="3 4">2.7.1.24</ecNumber>
    </recommendedName>
    <alternativeName>
        <fullName evidence="3">Dephosphocoenzyme A kinase</fullName>
    </alternativeName>
</protein>
<keyword evidence="3" id="KW-0808">Transferase</keyword>
<name>A0A2W5V5K2_9CORY</name>
<dbReference type="GO" id="GO:0015937">
    <property type="term" value="P:coenzyme A biosynthetic process"/>
    <property type="evidence" value="ECO:0007669"/>
    <property type="project" value="UniProtKB-UniRule"/>
</dbReference>
<gene>
    <name evidence="3" type="primary">coaE</name>
    <name evidence="6" type="ORF">DI525_04705</name>
</gene>
<dbReference type="NCBIfam" id="NF002879">
    <property type="entry name" value="PRK03333.1"/>
    <property type="match status" value="1"/>
</dbReference>
<dbReference type="Gene3D" id="3.40.50.300">
    <property type="entry name" value="P-loop containing nucleotide triphosphate hydrolases"/>
    <property type="match status" value="1"/>
</dbReference>
<dbReference type="PANTHER" id="PTHR10695">
    <property type="entry name" value="DEPHOSPHO-COA KINASE-RELATED"/>
    <property type="match status" value="1"/>
</dbReference>
<dbReference type="AlphaFoldDB" id="A0A2W5V5K2"/>
<dbReference type="PANTHER" id="PTHR10695:SF46">
    <property type="entry name" value="BIFUNCTIONAL COENZYME A SYNTHASE-RELATED"/>
    <property type="match status" value="1"/>
</dbReference>
<keyword evidence="3" id="KW-0173">Coenzyme A biosynthesis</keyword>
<comment type="similarity">
    <text evidence="3">Belongs to the CoaE family.</text>
</comment>
<dbReference type="EC" id="2.7.1.24" evidence="3 4"/>
<keyword evidence="2 3" id="KW-0067">ATP-binding</keyword>
<dbReference type="GO" id="GO:0004140">
    <property type="term" value="F:dephospho-CoA kinase activity"/>
    <property type="evidence" value="ECO:0007669"/>
    <property type="project" value="UniProtKB-UniRule"/>
</dbReference>
<proteinExistence type="inferred from homology"/>
<dbReference type="Proteomes" id="UP000249432">
    <property type="component" value="Unassembled WGS sequence"/>
</dbReference>
<evidence type="ECO:0000256" key="5">
    <source>
        <dbReference type="SAM" id="MobiDB-lite"/>
    </source>
</evidence>
<evidence type="ECO:0000256" key="2">
    <source>
        <dbReference type="ARBA" id="ARBA00022840"/>
    </source>
</evidence>
<sequence>MVVVGLTGGIGSGKSTVAKRLSDHGAIVVDGDKIAREIVQPGEPALSELSEEFGSDILMSDGSLDRKELARRAFVSEDRTKALNAIMHPRIHERAYELFRASADASIVVFDMPLLIENNLDRMCGLVVVVTADEDTRVQRLVAHRGFDEDNARQRIRAQLSDTDRAPSADVIVDNSGTPDHLLESVDRLWDCRLARWGCVPEQDESGTCETDGPVLFHHQGRQQRFRRRVEWVFGSEADVEFGGDPDKTLFASVSQHAPSEGGSGGVDESTREKLSWLGFSRQSGSEAFQSEARRATDDTERPLDVWRSGDPIDPATIRLYPRWMG</sequence>
<dbReference type="GO" id="GO:0005737">
    <property type="term" value="C:cytoplasm"/>
    <property type="evidence" value="ECO:0007669"/>
    <property type="project" value="UniProtKB-SubCell"/>
</dbReference>
<reference evidence="6 7" key="1">
    <citation type="submission" date="2017-08" db="EMBL/GenBank/DDBJ databases">
        <title>Infants hospitalized years apart are colonized by the same room-sourced microbial strains.</title>
        <authorList>
            <person name="Brooks B."/>
            <person name="Olm M.R."/>
            <person name="Firek B.A."/>
            <person name="Baker R."/>
            <person name="Thomas B.C."/>
            <person name="Morowitz M.J."/>
            <person name="Banfield J.F."/>
        </authorList>
    </citation>
    <scope>NUCLEOTIDE SEQUENCE [LARGE SCALE GENOMIC DNA]</scope>
    <source>
        <strain evidence="6">S2_003_000_R1_3</strain>
    </source>
</reference>
<dbReference type="GO" id="GO:0005524">
    <property type="term" value="F:ATP binding"/>
    <property type="evidence" value="ECO:0007669"/>
    <property type="project" value="UniProtKB-UniRule"/>
</dbReference>
<comment type="subcellular location">
    <subcellularLocation>
        <location evidence="3">Cytoplasm</location>
    </subcellularLocation>
</comment>
<dbReference type="HAMAP" id="MF_00376">
    <property type="entry name" value="Dephospho_CoA_kinase"/>
    <property type="match status" value="1"/>
</dbReference>
<organism evidence="6 7">
    <name type="scientific">Corynebacterium kroppenstedtii</name>
    <dbReference type="NCBI Taxonomy" id="161879"/>
    <lineage>
        <taxon>Bacteria</taxon>
        <taxon>Bacillati</taxon>
        <taxon>Actinomycetota</taxon>
        <taxon>Actinomycetes</taxon>
        <taxon>Mycobacteriales</taxon>
        <taxon>Corynebacteriaceae</taxon>
        <taxon>Corynebacterium</taxon>
    </lineage>
</organism>
<comment type="pathway">
    <text evidence="3">Cofactor biosynthesis; coenzyme A biosynthesis; CoA from (R)-pantothenate: step 5/5.</text>
</comment>
<feature type="region of interest" description="Disordered" evidence="5">
    <location>
        <begin position="283"/>
        <end position="309"/>
    </location>
</feature>